<dbReference type="OrthoDB" id="326339at2759"/>
<feature type="compositionally biased region" description="Low complexity" evidence="1">
    <location>
        <begin position="189"/>
        <end position="202"/>
    </location>
</feature>
<gene>
    <name evidence="2" type="ORF">PPERSA_08672</name>
</gene>
<evidence type="ECO:0000256" key="1">
    <source>
        <dbReference type="SAM" id="MobiDB-lite"/>
    </source>
</evidence>
<feature type="compositionally biased region" description="Low complexity" evidence="1">
    <location>
        <begin position="12"/>
        <end position="34"/>
    </location>
</feature>
<dbReference type="SUPFAM" id="SSF56112">
    <property type="entry name" value="Protein kinase-like (PK-like)"/>
    <property type="match status" value="1"/>
</dbReference>
<dbReference type="OMA" id="RTIMYLM"/>
<keyword evidence="3" id="KW-1185">Reference proteome</keyword>
<feature type="compositionally biased region" description="Low complexity" evidence="1">
    <location>
        <begin position="276"/>
        <end position="293"/>
    </location>
</feature>
<dbReference type="GO" id="GO:0016301">
    <property type="term" value="F:kinase activity"/>
    <property type="evidence" value="ECO:0007669"/>
    <property type="project" value="UniProtKB-KW"/>
</dbReference>
<accession>A0A0V0R8U1</accession>
<comment type="caution">
    <text evidence="2">The sequence shown here is derived from an EMBL/GenBank/DDBJ whole genome shotgun (WGS) entry which is preliminary data.</text>
</comment>
<proteinExistence type="predicted"/>
<dbReference type="EMBL" id="LDAU01000024">
    <property type="protein sequence ID" value="KRX10677.1"/>
    <property type="molecule type" value="Genomic_DNA"/>
</dbReference>
<keyword evidence="2" id="KW-0418">Kinase</keyword>
<reference evidence="2 3" key="1">
    <citation type="journal article" date="2015" name="Sci. Rep.">
        <title>Genome of the facultative scuticociliatosis pathogen Pseudocohnilembus persalinus provides insight into its virulence through horizontal gene transfer.</title>
        <authorList>
            <person name="Xiong J."/>
            <person name="Wang G."/>
            <person name="Cheng J."/>
            <person name="Tian M."/>
            <person name="Pan X."/>
            <person name="Warren A."/>
            <person name="Jiang C."/>
            <person name="Yuan D."/>
            <person name="Miao W."/>
        </authorList>
    </citation>
    <scope>NUCLEOTIDE SEQUENCE [LARGE SCALE GENOMIC DNA]</scope>
    <source>
        <strain evidence="2">36N120E</strain>
    </source>
</reference>
<dbReference type="InParanoid" id="A0A0V0R8U1"/>
<organism evidence="2 3">
    <name type="scientific">Pseudocohnilembus persalinus</name>
    <name type="common">Ciliate</name>
    <dbReference type="NCBI Taxonomy" id="266149"/>
    <lineage>
        <taxon>Eukaryota</taxon>
        <taxon>Sar</taxon>
        <taxon>Alveolata</taxon>
        <taxon>Ciliophora</taxon>
        <taxon>Intramacronucleata</taxon>
        <taxon>Oligohymenophorea</taxon>
        <taxon>Scuticociliatia</taxon>
        <taxon>Philasterida</taxon>
        <taxon>Pseudocohnilembidae</taxon>
        <taxon>Pseudocohnilembus</taxon>
    </lineage>
</organism>
<evidence type="ECO:0000313" key="3">
    <source>
        <dbReference type="Proteomes" id="UP000054937"/>
    </source>
</evidence>
<evidence type="ECO:0000313" key="2">
    <source>
        <dbReference type="EMBL" id="KRX10677.1"/>
    </source>
</evidence>
<name>A0A0V0R8U1_PSEPJ</name>
<feature type="region of interest" description="Disordered" evidence="1">
    <location>
        <begin position="175"/>
        <end position="202"/>
    </location>
</feature>
<protein>
    <submittedName>
        <fullName evidence="2">Protein kinase-like domain</fullName>
    </submittedName>
</protein>
<feature type="region of interest" description="Disordered" evidence="1">
    <location>
        <begin position="215"/>
        <end position="238"/>
    </location>
</feature>
<feature type="compositionally biased region" description="Basic and acidic residues" evidence="1">
    <location>
        <begin position="175"/>
        <end position="188"/>
    </location>
</feature>
<keyword evidence="2" id="KW-0808">Transferase</keyword>
<dbReference type="AlphaFoldDB" id="A0A0V0R8U1"/>
<dbReference type="InterPro" id="IPR011009">
    <property type="entry name" value="Kinase-like_dom_sf"/>
</dbReference>
<feature type="region of interest" description="Disordered" evidence="1">
    <location>
        <begin position="1"/>
        <end position="34"/>
    </location>
</feature>
<sequence length="647" mass="77759">MNQNQYNRESRSQQNQEQNQYQSSYLNNGSYNQNDNNMVNEIYINKQIPHKKFYDQKDNDFHHIKQQIKQRIKNDHHLKKIKNTFQEDQNLYNSIQNSQNALNCLNQEEEDYIDNKIEAIISQIDEKKWKKFNKKRHHLAKVHQQENLMKKTKSYDDSYQYNNFNKLLQYNTKQDHMQEEEQEDKNNDNNKNNNNNNNNNKFMETVNNMVNQNNQVQKRQKSPHSDSKAKKRYSKQNSAVKIEFSNPYEEQEKLYQYIINKLDAQRESKLEDESQENSSFSEDNNNNYINNINNNQSYNSQMEQSHFEITFSQLETQIQYACKFLPSKQEYQQEKEIQQQLLDIFGDQIEEITEQLEDFNDEEQILFYQAGDCSLQEYMSWMNKLGIYWFENLQQFNGFIYKAYQLLNILFDKEVYQSDIKPDNIIITIDNEFQEIEPKIIDFGVSSLDGFSKIYGYTPSFAIDPKKGLTHLNEKKDRIFWELYQFGRTIMYLMISSVEGKIKNQINQFDFLQKNFMVSEQQQNADVERQYEADGRHTKHSWLNYCQQNNKQNTALFSEIQADKKPLFGQNLHIFASNLRQAKRKVRIPQKNNQRCKNDMEKNKLKTVLPYKIAISFHFKPKRKRIHKNYIKNVNNSKVTEISQLLF</sequence>
<feature type="region of interest" description="Disordered" evidence="1">
    <location>
        <begin position="268"/>
        <end position="293"/>
    </location>
</feature>
<dbReference type="Proteomes" id="UP000054937">
    <property type="component" value="Unassembled WGS sequence"/>
</dbReference>